<evidence type="ECO:0000313" key="7">
    <source>
        <dbReference type="Proteomes" id="UP001054857"/>
    </source>
</evidence>
<dbReference type="AlphaFoldDB" id="A0AAD3DX10"/>
<dbReference type="InterPro" id="IPR029063">
    <property type="entry name" value="SAM-dependent_MTases_sf"/>
</dbReference>
<keyword evidence="1" id="KW-0489">Methyltransferase</keyword>
<evidence type="ECO:0000256" key="2">
    <source>
        <dbReference type="ARBA" id="ARBA00022679"/>
    </source>
</evidence>
<evidence type="ECO:0000256" key="4">
    <source>
        <dbReference type="SAM" id="MobiDB-lite"/>
    </source>
</evidence>
<dbReference type="GO" id="GO:0032259">
    <property type="term" value="P:methylation"/>
    <property type="evidence" value="ECO:0007669"/>
    <property type="project" value="UniProtKB-KW"/>
</dbReference>
<dbReference type="CDD" id="cd02440">
    <property type="entry name" value="AdoMet_MTases"/>
    <property type="match status" value="1"/>
</dbReference>
<evidence type="ECO:0000259" key="5">
    <source>
        <dbReference type="Pfam" id="PF13649"/>
    </source>
</evidence>
<sequence>LEALLGRHGGGGGRGEAGGGREAGGSGAGAGGAVALSSPATAAPAASEPLRVLELCCGTGASLAFMCRMGFSVTGVELVPAACRVAAARLQQAAADVAAAVAAEAAKAEVAKARGMAAAAPAPVAVPVLVVEVRQVQEAGGATYDTTPYDTTTTPPPSHPHPHHLLLQGDLFAARLPPAAVHLVYDCQGLHAVPPQLRVPYVAVLHAALRRGGLALLLVGRSEEEGEEEGVREEEGLMLTSAGRECSQAKGCDAGDEDGRRNELRVTMEAKGGAGVISSRSGTNSSASSSSRGPSLLSLPQLRSLFPPARWRWCGCWRSVFDATPEYDKLAARPPAWCLLVRKL</sequence>
<feature type="non-terminal residue" evidence="6">
    <location>
        <position position="344"/>
    </location>
</feature>
<feature type="compositionally biased region" description="Gly residues" evidence="4">
    <location>
        <begin position="7"/>
        <end position="25"/>
    </location>
</feature>
<comment type="caution">
    <text evidence="6">The sequence shown here is derived from an EMBL/GenBank/DDBJ whole genome shotgun (WGS) entry which is preliminary data.</text>
</comment>
<evidence type="ECO:0000313" key="6">
    <source>
        <dbReference type="EMBL" id="GFR49630.1"/>
    </source>
</evidence>
<feature type="compositionally biased region" description="Low complexity" evidence="4">
    <location>
        <begin position="278"/>
        <end position="295"/>
    </location>
</feature>
<dbReference type="Pfam" id="PF13649">
    <property type="entry name" value="Methyltransf_25"/>
    <property type="match status" value="1"/>
</dbReference>
<keyword evidence="2" id="KW-0808">Transferase</keyword>
<feature type="compositionally biased region" description="Low complexity" evidence="4">
    <location>
        <begin position="141"/>
        <end position="153"/>
    </location>
</feature>
<dbReference type="InterPro" id="IPR008854">
    <property type="entry name" value="TPMT"/>
</dbReference>
<dbReference type="Gene3D" id="3.40.50.150">
    <property type="entry name" value="Vaccinia Virus protein VP39"/>
    <property type="match status" value="2"/>
</dbReference>
<feature type="domain" description="Methyltransferase" evidence="5">
    <location>
        <begin position="52"/>
        <end position="105"/>
    </location>
</feature>
<feature type="region of interest" description="Disordered" evidence="4">
    <location>
        <begin position="141"/>
        <end position="161"/>
    </location>
</feature>
<dbReference type="PANTHER" id="PTHR10259">
    <property type="entry name" value="THIOPURINE S-METHYLTRANSFERASE"/>
    <property type="match status" value="1"/>
</dbReference>
<feature type="region of interest" description="Disordered" evidence="4">
    <location>
        <begin position="274"/>
        <end position="295"/>
    </location>
</feature>
<evidence type="ECO:0000256" key="3">
    <source>
        <dbReference type="ARBA" id="ARBA00022691"/>
    </source>
</evidence>
<dbReference type="Proteomes" id="UP001054857">
    <property type="component" value="Unassembled WGS sequence"/>
</dbReference>
<gene>
    <name evidence="6" type="ORF">Agub_g11702</name>
</gene>
<keyword evidence="7" id="KW-1185">Reference proteome</keyword>
<dbReference type="GO" id="GO:0008119">
    <property type="term" value="F:thiopurine S-methyltransferase activity"/>
    <property type="evidence" value="ECO:0007669"/>
    <property type="project" value="TreeGrafter"/>
</dbReference>
<protein>
    <recommendedName>
        <fullName evidence="5">Methyltransferase domain-containing protein</fullName>
    </recommendedName>
</protein>
<evidence type="ECO:0000256" key="1">
    <source>
        <dbReference type="ARBA" id="ARBA00022603"/>
    </source>
</evidence>
<reference evidence="6 7" key="1">
    <citation type="journal article" date="2021" name="Sci. Rep.">
        <title>Genome sequencing of the multicellular alga Astrephomene provides insights into convergent evolution of germ-soma differentiation.</title>
        <authorList>
            <person name="Yamashita S."/>
            <person name="Yamamoto K."/>
            <person name="Matsuzaki R."/>
            <person name="Suzuki S."/>
            <person name="Yamaguchi H."/>
            <person name="Hirooka S."/>
            <person name="Minakuchi Y."/>
            <person name="Miyagishima S."/>
            <person name="Kawachi M."/>
            <person name="Toyoda A."/>
            <person name="Nozaki H."/>
        </authorList>
    </citation>
    <scope>NUCLEOTIDE SEQUENCE [LARGE SCALE GENOMIC DNA]</scope>
    <source>
        <strain evidence="6 7">NIES-4017</strain>
    </source>
</reference>
<dbReference type="SUPFAM" id="SSF53335">
    <property type="entry name" value="S-adenosyl-L-methionine-dependent methyltransferases"/>
    <property type="match status" value="1"/>
</dbReference>
<feature type="region of interest" description="Disordered" evidence="4">
    <location>
        <begin position="1"/>
        <end position="25"/>
    </location>
</feature>
<organism evidence="6 7">
    <name type="scientific">Astrephomene gubernaculifera</name>
    <dbReference type="NCBI Taxonomy" id="47775"/>
    <lineage>
        <taxon>Eukaryota</taxon>
        <taxon>Viridiplantae</taxon>
        <taxon>Chlorophyta</taxon>
        <taxon>core chlorophytes</taxon>
        <taxon>Chlorophyceae</taxon>
        <taxon>CS clade</taxon>
        <taxon>Chlamydomonadales</taxon>
        <taxon>Astrephomenaceae</taxon>
        <taxon>Astrephomene</taxon>
    </lineage>
</organism>
<dbReference type="InterPro" id="IPR041698">
    <property type="entry name" value="Methyltransf_25"/>
</dbReference>
<accession>A0AAD3DX10</accession>
<dbReference type="EMBL" id="BMAR01000031">
    <property type="protein sequence ID" value="GFR49630.1"/>
    <property type="molecule type" value="Genomic_DNA"/>
</dbReference>
<keyword evidence="3" id="KW-0949">S-adenosyl-L-methionine</keyword>
<name>A0AAD3DX10_9CHLO</name>
<dbReference type="Pfam" id="PF05724">
    <property type="entry name" value="TPMT"/>
    <property type="match status" value="1"/>
</dbReference>
<dbReference type="PANTHER" id="PTHR10259:SF11">
    <property type="entry name" value="THIOPURINE S-METHYLTRANSFERASE"/>
    <property type="match status" value="1"/>
</dbReference>
<proteinExistence type="predicted"/>